<evidence type="ECO:0000313" key="3">
    <source>
        <dbReference type="Proteomes" id="UP000658320"/>
    </source>
</evidence>
<name>A0A918C121_9ACTN</name>
<reference evidence="2" key="2">
    <citation type="submission" date="2020-09" db="EMBL/GenBank/DDBJ databases">
        <authorList>
            <person name="Sun Q."/>
            <person name="Ohkuma M."/>
        </authorList>
    </citation>
    <scope>NUCLEOTIDE SEQUENCE</scope>
    <source>
        <strain evidence="2">JCM 4346</strain>
    </source>
</reference>
<gene>
    <name evidence="2" type="ORF">GCM10010251_14450</name>
</gene>
<protein>
    <submittedName>
        <fullName evidence="2">Uncharacterized protein</fullName>
    </submittedName>
</protein>
<comment type="caution">
    <text evidence="2">The sequence shown here is derived from an EMBL/GenBank/DDBJ whole genome shotgun (WGS) entry which is preliminary data.</text>
</comment>
<organism evidence="2 3">
    <name type="scientific">Streptomyces aurantiogriseus</name>
    <dbReference type="NCBI Taxonomy" id="66870"/>
    <lineage>
        <taxon>Bacteria</taxon>
        <taxon>Bacillati</taxon>
        <taxon>Actinomycetota</taxon>
        <taxon>Actinomycetes</taxon>
        <taxon>Kitasatosporales</taxon>
        <taxon>Streptomycetaceae</taxon>
        <taxon>Streptomyces</taxon>
    </lineage>
</organism>
<keyword evidence="3" id="KW-1185">Reference proteome</keyword>
<reference evidence="2" key="1">
    <citation type="journal article" date="2014" name="Int. J. Syst. Evol. Microbiol.">
        <title>Complete genome sequence of Corynebacterium casei LMG S-19264T (=DSM 44701T), isolated from a smear-ripened cheese.</title>
        <authorList>
            <consortium name="US DOE Joint Genome Institute (JGI-PGF)"/>
            <person name="Walter F."/>
            <person name="Albersmeier A."/>
            <person name="Kalinowski J."/>
            <person name="Ruckert C."/>
        </authorList>
    </citation>
    <scope>NUCLEOTIDE SEQUENCE</scope>
    <source>
        <strain evidence="2">JCM 4346</strain>
    </source>
</reference>
<proteinExistence type="predicted"/>
<dbReference type="AlphaFoldDB" id="A0A918C121"/>
<dbReference type="Proteomes" id="UP000658320">
    <property type="component" value="Unassembled WGS sequence"/>
</dbReference>
<dbReference type="EMBL" id="BMSX01000003">
    <property type="protein sequence ID" value="GGR00236.1"/>
    <property type="molecule type" value="Genomic_DNA"/>
</dbReference>
<feature type="region of interest" description="Disordered" evidence="1">
    <location>
        <begin position="1"/>
        <end position="79"/>
    </location>
</feature>
<sequence>MPPSGPVDDTFGFGPGPEGGVRTMSLEGGTPHNWGADTDAIACARADQPTSAPKATVRPRPTPHAPTPDTRRGAGHSPK</sequence>
<evidence type="ECO:0000256" key="1">
    <source>
        <dbReference type="SAM" id="MobiDB-lite"/>
    </source>
</evidence>
<evidence type="ECO:0000313" key="2">
    <source>
        <dbReference type="EMBL" id="GGR00236.1"/>
    </source>
</evidence>
<accession>A0A918C121</accession>